<evidence type="ECO:0000256" key="2">
    <source>
        <dbReference type="SAM" id="Coils"/>
    </source>
</evidence>
<dbReference type="Pfam" id="PF15295">
    <property type="entry name" value="CCDC50_N"/>
    <property type="match status" value="1"/>
</dbReference>
<keyword evidence="1 2" id="KW-0175">Coiled coil</keyword>
<feature type="compositionally biased region" description="Basic and acidic residues" evidence="3">
    <location>
        <begin position="234"/>
        <end position="298"/>
    </location>
</feature>
<feature type="compositionally biased region" description="Polar residues" evidence="3">
    <location>
        <begin position="933"/>
        <end position="942"/>
    </location>
</feature>
<sequence length="942" mass="108247">MAGAPEDSPTDLSQGRVQEVRKQWAVHEDGALAYQMQNEEITQHYGLNRFHRRMVREDIPVAKFVQTEEELRQQEERLRELEVLKIQAEEDAKLAKKISKHTKREDKNRRDHENRHRGVHGVRNHTEPEIRNNVDHEFETSTDHGVLNHTHPGVINHTHPGVINHTDLERNRTDHEIRIHTDHGMKTYKEYGIEKHGEHQIQDHQVRNHMNHEAGVCEEQVVRNVVDSQIKNSSHRDLRDPTFHDVRNRSDHDFRNHIDDGRNRTDHDVRNRTDHDVRNQADHNFKNRADHNVRNRSDQDVKNRAVYDVRHQTDHNVINQTDHNVRNRTDHDVRNRTDHDVRNCADDARSWTDHDVRNNTDDTRNRTDHEVLDDEELARQLQEKERRKYERHLERKKEKKLKKERQMLEAALARDIEEARLTVNPENGSDHISASMESLKLHGVGVTRITPAGRIEDNGDFSDFYKLPDEMDEMTRLEIQASQDEELARLLQEQEHKRTKANVDPDKLRRIELQDEQLARIIQEEEQLRLKKAKQKHQARKEARRLMSVESMPLGASANSLIQQKQTQECPPETPAAAVPAISSGHHRYRSNSYTKACDSPPSPAHSPARRHRASPLVGEDHEQARIPSHESVTAAVGADHKNQYYSRSLHDKQPSTSSSTSSPGPALSSSRRGLSTLETARQIAAGNPEGILAIQNSQRNTGDRRRGMEQDRFMRSQEMLDIERIPVHMSARRGSDPYRQVTDVRGDAPVYSQPYKPHGVLLGSELRQMQVADVHGCLTDESGSSSGSMSRLSRLHQIHQYHQQQPHVDSFSKDDVGPQQHPVPGGLAEFNIVAALDPTYQRRHPEACLLPETQIQSLVPFSRSLPQADGELEWDPNLRGSLRKTKALVHGWQDPPLAGSLGHENAIAGEPVMSSWQPVQGQRRRDPASRGKAQQKNCKQQ</sequence>
<feature type="region of interest" description="Disordered" evidence="3">
    <location>
        <begin position="95"/>
        <end position="118"/>
    </location>
</feature>
<dbReference type="AlphaFoldDB" id="A0A8S3Z2K9"/>
<accession>A0A8S3Z2K9</accession>
<proteinExistence type="predicted"/>
<evidence type="ECO:0000256" key="3">
    <source>
        <dbReference type="SAM" id="MobiDB-lite"/>
    </source>
</evidence>
<keyword evidence="6" id="KW-1185">Reference proteome</keyword>
<gene>
    <name evidence="5" type="ORF">CUNI_LOCUS9202</name>
</gene>
<name>A0A8S3Z2K9_9EUPU</name>
<feature type="region of interest" description="Disordered" evidence="3">
    <location>
        <begin position="229"/>
        <end position="298"/>
    </location>
</feature>
<dbReference type="InterPro" id="IPR029311">
    <property type="entry name" value="CCDC50_N"/>
</dbReference>
<feature type="region of interest" description="Disordered" evidence="3">
    <location>
        <begin position="901"/>
        <end position="942"/>
    </location>
</feature>
<dbReference type="Proteomes" id="UP000678393">
    <property type="component" value="Unassembled WGS sequence"/>
</dbReference>
<evidence type="ECO:0000313" key="5">
    <source>
        <dbReference type="EMBL" id="CAG5123644.1"/>
    </source>
</evidence>
<organism evidence="5 6">
    <name type="scientific">Candidula unifasciata</name>
    <dbReference type="NCBI Taxonomy" id="100452"/>
    <lineage>
        <taxon>Eukaryota</taxon>
        <taxon>Metazoa</taxon>
        <taxon>Spiralia</taxon>
        <taxon>Lophotrochozoa</taxon>
        <taxon>Mollusca</taxon>
        <taxon>Gastropoda</taxon>
        <taxon>Heterobranchia</taxon>
        <taxon>Euthyneura</taxon>
        <taxon>Panpulmonata</taxon>
        <taxon>Eupulmonata</taxon>
        <taxon>Stylommatophora</taxon>
        <taxon>Helicina</taxon>
        <taxon>Helicoidea</taxon>
        <taxon>Geomitridae</taxon>
        <taxon>Candidula</taxon>
    </lineage>
</organism>
<feature type="region of interest" description="Disordered" evidence="3">
    <location>
        <begin position="588"/>
        <end position="674"/>
    </location>
</feature>
<evidence type="ECO:0000259" key="4">
    <source>
        <dbReference type="Pfam" id="PF15295"/>
    </source>
</evidence>
<feature type="coiled-coil region" evidence="2">
    <location>
        <begin position="372"/>
        <end position="418"/>
    </location>
</feature>
<comment type="caution">
    <text evidence="5">The sequence shown here is derived from an EMBL/GenBank/DDBJ whole genome shotgun (WGS) entry which is preliminary data.</text>
</comment>
<dbReference type="PANTHER" id="PTHR22115:SF4">
    <property type="entry name" value="COILED-COIL DOMAIN-CONTAINING PROTEIN"/>
    <property type="match status" value="1"/>
</dbReference>
<reference evidence="5" key="1">
    <citation type="submission" date="2021-04" db="EMBL/GenBank/DDBJ databases">
        <authorList>
            <consortium name="Molecular Ecology Group"/>
        </authorList>
    </citation>
    <scope>NUCLEOTIDE SEQUENCE</scope>
</reference>
<dbReference type="InterPro" id="IPR039303">
    <property type="entry name" value="CCDC50"/>
</dbReference>
<evidence type="ECO:0000256" key="1">
    <source>
        <dbReference type="ARBA" id="ARBA00023054"/>
    </source>
</evidence>
<feature type="compositionally biased region" description="Basic and acidic residues" evidence="3">
    <location>
        <begin position="619"/>
        <end position="629"/>
    </location>
</feature>
<dbReference type="OrthoDB" id="9994767at2759"/>
<feature type="compositionally biased region" description="Low complexity" evidence="3">
    <location>
        <begin position="655"/>
        <end position="671"/>
    </location>
</feature>
<feature type="coiled-coil region" evidence="2">
    <location>
        <begin position="474"/>
        <end position="531"/>
    </location>
</feature>
<feature type="domain" description="Coiled-coil" evidence="4">
    <location>
        <begin position="16"/>
        <end position="115"/>
    </location>
</feature>
<dbReference type="EMBL" id="CAJHNH020001577">
    <property type="protein sequence ID" value="CAG5123644.1"/>
    <property type="molecule type" value="Genomic_DNA"/>
</dbReference>
<dbReference type="PANTHER" id="PTHR22115">
    <property type="entry name" value="C3ORF6 PROTEIN-RELATED"/>
    <property type="match status" value="1"/>
</dbReference>
<feature type="compositionally biased region" description="Basic and acidic residues" evidence="3">
    <location>
        <begin position="639"/>
        <end position="654"/>
    </location>
</feature>
<feature type="compositionally biased region" description="Basic and acidic residues" evidence="3">
    <location>
        <begin position="103"/>
        <end position="116"/>
    </location>
</feature>
<protein>
    <recommendedName>
        <fullName evidence="4">Coiled-coil domain-containing protein</fullName>
    </recommendedName>
</protein>
<evidence type="ECO:0000313" key="6">
    <source>
        <dbReference type="Proteomes" id="UP000678393"/>
    </source>
</evidence>